<organism evidence="2 3">
    <name type="scientific">Pseudovibrio ascidiaceicola</name>
    <dbReference type="NCBI Taxonomy" id="285279"/>
    <lineage>
        <taxon>Bacteria</taxon>
        <taxon>Pseudomonadati</taxon>
        <taxon>Pseudomonadota</taxon>
        <taxon>Alphaproteobacteria</taxon>
        <taxon>Hyphomicrobiales</taxon>
        <taxon>Stappiaceae</taxon>
        <taxon>Pseudovibrio</taxon>
    </lineage>
</organism>
<evidence type="ECO:0000313" key="3">
    <source>
        <dbReference type="Proteomes" id="UP000199598"/>
    </source>
</evidence>
<dbReference type="RefSeq" id="WP_093522680.1">
    <property type="nucleotide sequence ID" value="NZ_FOSK01000013.1"/>
</dbReference>
<sequence length="94" mass="10388">MSSYLTVASHNTGPLLQPGQVPTNTTAEQQGHKLLDKIAPSFGEIALKREDLKQVLKDTPEDSPAVVAQIRNLQDFYRDGWQLCQVTLNKLGRG</sequence>
<feature type="region of interest" description="Disordered" evidence="1">
    <location>
        <begin position="1"/>
        <end position="28"/>
    </location>
</feature>
<evidence type="ECO:0000256" key="1">
    <source>
        <dbReference type="SAM" id="MobiDB-lite"/>
    </source>
</evidence>
<comment type="caution">
    <text evidence="2">The sequence shown here is derived from an EMBL/GenBank/DDBJ whole genome shotgun (WGS) entry which is preliminary data.</text>
</comment>
<name>A0A1I4DZ60_9HYPH</name>
<proteinExistence type="predicted"/>
<evidence type="ECO:0000313" key="2">
    <source>
        <dbReference type="EMBL" id="SFK98854.1"/>
    </source>
</evidence>
<keyword evidence="3" id="KW-1185">Reference proteome</keyword>
<dbReference type="Proteomes" id="UP000199598">
    <property type="component" value="Unassembled WGS sequence"/>
</dbReference>
<accession>A0A1I4DZ60</accession>
<reference evidence="2 3" key="1">
    <citation type="submission" date="2016-10" db="EMBL/GenBank/DDBJ databases">
        <authorList>
            <person name="Varghese N."/>
            <person name="Submissions S."/>
        </authorList>
    </citation>
    <scope>NUCLEOTIDE SEQUENCE [LARGE SCALE GENOMIC DNA]</scope>
    <source>
        <strain evidence="2 3">DSM 16392</strain>
    </source>
</reference>
<gene>
    <name evidence="2" type="ORF">SAMN04488518_11384</name>
</gene>
<protein>
    <submittedName>
        <fullName evidence="2">Uncharacterized protein</fullName>
    </submittedName>
</protein>
<dbReference type="EMBL" id="FOSK01000013">
    <property type="protein sequence ID" value="SFK98854.1"/>
    <property type="molecule type" value="Genomic_DNA"/>
</dbReference>